<keyword evidence="2 3" id="KW-0040">ANK repeat</keyword>
<dbReference type="Pfam" id="PF08238">
    <property type="entry name" value="Sel1"/>
    <property type="match status" value="4"/>
</dbReference>
<dbReference type="AlphaFoldDB" id="A0A841T3Q5"/>
<evidence type="ECO:0000256" key="1">
    <source>
        <dbReference type="ARBA" id="ARBA00022737"/>
    </source>
</evidence>
<dbReference type="PROSITE" id="PS50088">
    <property type="entry name" value="ANK_REPEAT"/>
    <property type="match status" value="5"/>
</dbReference>
<dbReference type="PANTHER" id="PTHR24189">
    <property type="entry name" value="MYOTROPHIN"/>
    <property type="match status" value="1"/>
</dbReference>
<proteinExistence type="predicted"/>
<evidence type="ECO:0000256" key="2">
    <source>
        <dbReference type="ARBA" id="ARBA00023043"/>
    </source>
</evidence>
<keyword evidence="1" id="KW-0677">Repeat</keyword>
<dbReference type="Gene3D" id="1.25.40.20">
    <property type="entry name" value="Ankyrin repeat-containing domain"/>
    <property type="match status" value="3"/>
</dbReference>
<sequence length="641" mass="70525">MISLQQLTRLAESGNADAQYDLGLYYLYGEGAQKDVAKGAFWTLKAAEQGLVDAQTMAAALYYDGTGVPESKERSIYWHYRAAQQGDVSSMAFVGIAYSIGEGVDKDDAKAVEFLIPAARQGNKFAQENLADLYLEGRGVERDIEQAVHWYQKAAEQGSESARKRAEALMEWERNREATRSAHEYLAEFDRNGGTAEAFWQIVDSCYRGRLRAVGFTQLLDAMPTTVAAVRNIENLWGDYNQRTWNEMEYTVCDAFGMGLQVAAAHRLMRANKLSADGFVFSDLLGGTVAMANDRSEWCLQLGFGFRYTEGRRSCDFGSGEWVRSSTLLEPSNLDAYLKELTKIAEKELIGMLTYKAPTIPLADVKPVMDRYSHGRLEDIHTNRAGQNQSVLVNAAAHGYCGVLQTELANGVNVQEKEYNGTTALEAAAYFGHAEAVDLLLRAGAKVNYRSDYHLETPLMMAALQDQEDIALTLLQHGAQVDYIGDYGSALHYAVSANHKEMVKVLIKHKANVNAMDSQGYTAMHIAAYKGFANVLQLLLKAGGIVRMKAQGMYTPLLLAVAKGRVNCTRALLEKNADPNDALPSGKTALMMAAELQNEEMVRILLGQGAASGVRDSEGRDAMHYANKNEAIATLLYYAGT</sequence>
<dbReference type="PANTHER" id="PTHR24189:SF50">
    <property type="entry name" value="ANKYRIN REPEAT AND SOCS BOX PROTEIN 2"/>
    <property type="match status" value="1"/>
</dbReference>
<gene>
    <name evidence="4" type="ORF">H7B67_26195</name>
</gene>
<reference evidence="4 5" key="1">
    <citation type="submission" date="2020-08" db="EMBL/GenBank/DDBJ databases">
        <title>Cohnella phylogeny.</title>
        <authorList>
            <person name="Dunlap C."/>
        </authorList>
    </citation>
    <scope>NUCLEOTIDE SEQUENCE [LARGE SCALE GENOMIC DNA]</scope>
    <source>
        <strain evidence="4 5">DSM 25241</strain>
    </source>
</reference>
<evidence type="ECO:0000313" key="5">
    <source>
        <dbReference type="Proteomes" id="UP000535838"/>
    </source>
</evidence>
<feature type="repeat" description="ANK" evidence="3">
    <location>
        <begin position="420"/>
        <end position="452"/>
    </location>
</feature>
<dbReference type="InterPro" id="IPR050745">
    <property type="entry name" value="Multifunctional_regulatory"/>
</dbReference>
<dbReference type="SMART" id="SM00671">
    <property type="entry name" value="SEL1"/>
    <property type="match status" value="4"/>
</dbReference>
<dbReference type="Gene3D" id="1.25.40.10">
    <property type="entry name" value="Tetratricopeptide repeat domain"/>
    <property type="match status" value="1"/>
</dbReference>
<dbReference type="Pfam" id="PF12796">
    <property type="entry name" value="Ank_2"/>
    <property type="match status" value="2"/>
</dbReference>
<dbReference type="EMBL" id="JACJVQ010000024">
    <property type="protein sequence ID" value="MBB6637629.1"/>
    <property type="molecule type" value="Genomic_DNA"/>
</dbReference>
<dbReference type="InterPro" id="IPR036770">
    <property type="entry name" value="Ankyrin_rpt-contain_sf"/>
</dbReference>
<comment type="caution">
    <text evidence="4">The sequence shown here is derived from an EMBL/GenBank/DDBJ whole genome shotgun (WGS) entry which is preliminary data.</text>
</comment>
<evidence type="ECO:0000256" key="3">
    <source>
        <dbReference type="PROSITE-ProRule" id="PRU00023"/>
    </source>
</evidence>
<keyword evidence="5" id="KW-1185">Reference proteome</keyword>
<dbReference type="PROSITE" id="PS50297">
    <property type="entry name" value="ANK_REP_REGION"/>
    <property type="match status" value="5"/>
</dbReference>
<dbReference type="Proteomes" id="UP000535838">
    <property type="component" value="Unassembled WGS sequence"/>
</dbReference>
<feature type="repeat" description="ANK" evidence="3">
    <location>
        <begin position="585"/>
        <end position="617"/>
    </location>
</feature>
<feature type="repeat" description="ANK" evidence="3">
    <location>
        <begin position="519"/>
        <end position="551"/>
    </location>
</feature>
<name>A0A841T3Q5_9BACL</name>
<accession>A0A841T3Q5</accession>
<organism evidence="4 5">
    <name type="scientific">Cohnella thailandensis</name>
    <dbReference type="NCBI Taxonomy" id="557557"/>
    <lineage>
        <taxon>Bacteria</taxon>
        <taxon>Bacillati</taxon>
        <taxon>Bacillota</taxon>
        <taxon>Bacilli</taxon>
        <taxon>Bacillales</taxon>
        <taxon>Paenibacillaceae</taxon>
        <taxon>Cohnella</taxon>
    </lineage>
</organism>
<dbReference type="InterPro" id="IPR011990">
    <property type="entry name" value="TPR-like_helical_dom_sf"/>
</dbReference>
<dbReference type="SUPFAM" id="SSF81901">
    <property type="entry name" value="HCP-like"/>
    <property type="match status" value="1"/>
</dbReference>
<dbReference type="Pfam" id="PF13637">
    <property type="entry name" value="Ank_4"/>
    <property type="match status" value="1"/>
</dbReference>
<feature type="repeat" description="ANK" evidence="3">
    <location>
        <begin position="454"/>
        <end position="486"/>
    </location>
</feature>
<dbReference type="RefSeq" id="WP_185122839.1">
    <property type="nucleotide sequence ID" value="NZ_JACJVQ010000024.1"/>
</dbReference>
<dbReference type="InterPro" id="IPR006597">
    <property type="entry name" value="Sel1-like"/>
</dbReference>
<dbReference type="SUPFAM" id="SSF48403">
    <property type="entry name" value="Ankyrin repeat"/>
    <property type="match status" value="1"/>
</dbReference>
<protein>
    <submittedName>
        <fullName evidence="4">Ankyrin repeat domain-containing protein</fullName>
    </submittedName>
</protein>
<dbReference type="SMART" id="SM00248">
    <property type="entry name" value="ANK"/>
    <property type="match status" value="7"/>
</dbReference>
<feature type="repeat" description="ANK" evidence="3">
    <location>
        <begin position="486"/>
        <end position="518"/>
    </location>
</feature>
<evidence type="ECO:0000313" key="4">
    <source>
        <dbReference type="EMBL" id="MBB6637629.1"/>
    </source>
</evidence>
<dbReference type="InterPro" id="IPR002110">
    <property type="entry name" value="Ankyrin_rpt"/>
</dbReference>